<organism evidence="2 3">
    <name type="scientific">Ignelater luminosus</name>
    <name type="common">Cucubano</name>
    <name type="synonym">Pyrophorus luminosus</name>
    <dbReference type="NCBI Taxonomy" id="2038154"/>
    <lineage>
        <taxon>Eukaryota</taxon>
        <taxon>Metazoa</taxon>
        <taxon>Ecdysozoa</taxon>
        <taxon>Arthropoda</taxon>
        <taxon>Hexapoda</taxon>
        <taxon>Insecta</taxon>
        <taxon>Pterygota</taxon>
        <taxon>Neoptera</taxon>
        <taxon>Endopterygota</taxon>
        <taxon>Coleoptera</taxon>
        <taxon>Polyphaga</taxon>
        <taxon>Elateriformia</taxon>
        <taxon>Elateroidea</taxon>
        <taxon>Elateridae</taxon>
        <taxon>Agrypninae</taxon>
        <taxon>Pyrophorini</taxon>
        <taxon>Ignelater</taxon>
    </lineage>
</organism>
<gene>
    <name evidence="2" type="ORF">ILUMI_15650</name>
</gene>
<comment type="caution">
    <text evidence="2">The sequence shown here is derived from an EMBL/GenBank/DDBJ whole genome shotgun (WGS) entry which is preliminary data.</text>
</comment>
<feature type="region of interest" description="Disordered" evidence="1">
    <location>
        <begin position="1"/>
        <end position="20"/>
    </location>
</feature>
<evidence type="ECO:0000313" key="2">
    <source>
        <dbReference type="EMBL" id="KAF2890523.1"/>
    </source>
</evidence>
<evidence type="ECO:0000256" key="1">
    <source>
        <dbReference type="SAM" id="MobiDB-lite"/>
    </source>
</evidence>
<feature type="non-terminal residue" evidence="2">
    <location>
        <position position="1"/>
    </location>
</feature>
<keyword evidence="3" id="KW-1185">Reference proteome</keyword>
<accession>A0A8K0CTP3</accession>
<sequence>YNRSLSPSKKTRAEITDSQPNLQQQLMKDLMKSVTTLFNSTNLGSPGSNVFPFPNIFNIIPPTILASKQIEELAKGLVGKQANLSVIDPLNILGSVNQMLAIPGIPTLPNLVKELAKLQDSKSGIAQHKQEAVANSQKLTEEGDVPEKIRKMLTLPLRILLNMGVGKAVVDFIITHISKGIHEIRPDLCRM</sequence>
<proteinExistence type="predicted"/>
<name>A0A8K0CTP3_IGNLU</name>
<reference evidence="2" key="1">
    <citation type="submission" date="2019-08" db="EMBL/GenBank/DDBJ databases">
        <title>The genome of the North American firefly Photinus pyralis.</title>
        <authorList>
            <consortium name="Photinus pyralis genome working group"/>
            <person name="Fallon T.R."/>
            <person name="Sander Lower S.E."/>
            <person name="Weng J.-K."/>
        </authorList>
    </citation>
    <scope>NUCLEOTIDE SEQUENCE</scope>
    <source>
        <strain evidence="2">TRF0915ILg1</strain>
        <tissue evidence="2">Whole body</tissue>
    </source>
</reference>
<dbReference type="AlphaFoldDB" id="A0A8K0CTP3"/>
<dbReference type="Proteomes" id="UP000801492">
    <property type="component" value="Unassembled WGS sequence"/>
</dbReference>
<protein>
    <submittedName>
        <fullName evidence="2">Uncharacterized protein</fullName>
    </submittedName>
</protein>
<dbReference type="EMBL" id="VTPC01050723">
    <property type="protein sequence ID" value="KAF2890523.1"/>
    <property type="molecule type" value="Genomic_DNA"/>
</dbReference>
<evidence type="ECO:0000313" key="3">
    <source>
        <dbReference type="Proteomes" id="UP000801492"/>
    </source>
</evidence>